<accession>A0A140NJJ5</accession>
<proteinExistence type="predicted"/>
<dbReference type="Proteomes" id="UP000005012">
    <property type="component" value="Chromosome"/>
</dbReference>
<reference evidence="1 2" key="1">
    <citation type="journal article" date="2012" name="J. Bacteriol.">
        <title>Complete Genome Sequence of Providencia stuartii Clinical Isolate MRSN 2154.</title>
        <authorList>
            <person name="Clifford R.J."/>
            <person name="Hang J."/>
            <person name="Riley M.C."/>
            <person name="Onmus-Leone F."/>
            <person name="Kuschner R.A."/>
            <person name="Lesho E.P."/>
            <person name="Waterman P.E."/>
        </authorList>
    </citation>
    <scope>NUCLEOTIDE SEQUENCE [LARGE SCALE GENOMIC DNA]</scope>
    <source>
        <strain evidence="1 2">MRSN 2154</strain>
    </source>
</reference>
<name>A0A140NJJ5_PROSM</name>
<organism evidence="1 2">
    <name type="scientific">Providencia stuartii (strain MRSN 2154)</name>
    <dbReference type="NCBI Taxonomy" id="1157951"/>
    <lineage>
        <taxon>Bacteria</taxon>
        <taxon>Pseudomonadati</taxon>
        <taxon>Pseudomonadota</taxon>
        <taxon>Gammaproteobacteria</taxon>
        <taxon>Enterobacterales</taxon>
        <taxon>Morganellaceae</taxon>
        <taxon>Providencia</taxon>
    </lineage>
</organism>
<dbReference type="EMBL" id="CP003488">
    <property type="protein sequence ID" value="AFH92807.1"/>
    <property type="molecule type" value="Genomic_DNA"/>
</dbReference>
<protein>
    <submittedName>
        <fullName evidence="1">Uncharacterized protein</fullName>
    </submittedName>
</protein>
<dbReference type="AlphaFoldDB" id="A0A140NJJ5"/>
<sequence>MSEELGRLTYFDVEKMGIYGCNGGDIDPRYTPNYFLSELISWVNANRFENTLPTKDDTRLRKKFIVGMPINAPLQVIISLSYGSPRKMAMATYWELTLIAQLIVIQIP</sequence>
<gene>
    <name evidence="1" type="ordered locus">S70_04635</name>
</gene>
<dbReference type="RefSeq" id="WP_014656507.1">
    <property type="nucleotide sequence ID" value="NC_017731.1"/>
</dbReference>
<dbReference type="OrthoDB" id="6120708at2"/>
<reference evidence="2" key="2">
    <citation type="submission" date="2012-04" db="EMBL/GenBank/DDBJ databases">
        <title>Complete genome sequence of Providencia stuartii clinical isolate MRSN 2154.</title>
        <authorList>
            <person name="Clifford R.J."/>
            <person name="Hang J."/>
            <person name="Riley M.C."/>
            <person name="Onmus-Leone F."/>
            <person name="Kuschner R.A."/>
            <person name="Lesho E.P."/>
            <person name="Waterman P.E."/>
        </authorList>
    </citation>
    <scope>NUCLEOTIDE SEQUENCE [LARGE SCALE GENOMIC DNA]</scope>
    <source>
        <strain evidence="2">MRSN 2154</strain>
    </source>
</reference>
<evidence type="ECO:0000313" key="2">
    <source>
        <dbReference type="Proteomes" id="UP000005012"/>
    </source>
</evidence>
<dbReference type="KEGG" id="psi:S70_04635"/>
<dbReference type="HOGENOM" id="CLU_2194634_0_0_6"/>
<evidence type="ECO:0000313" key="1">
    <source>
        <dbReference type="EMBL" id="AFH92807.1"/>
    </source>
</evidence>